<feature type="repeat" description="TPR" evidence="4">
    <location>
        <begin position="609"/>
        <end position="642"/>
    </location>
</feature>
<sequence>MKQEEFLAYLAELRSLPPEVQLEPELKPQRVKLDKKIREEQALAQGAVLSAVLEEGDGGPSPKEGDLVYIQYSIRDLEDDLLYSTRSEEGGSGQAYAFLLERGVRVPRGWEIAIQGMSKGARSVLQVKPGYGFAHPDCAMQPPVRDLPTDQPLRYDISLLNWYPAEGVHQYGAGEALIKRALREGTAWESPRPPFEVTLHLTASCPAYDGLQLTGQRLFSSRGEGRQPLNLQLGRGLLPPGVEEALSFMSKGELAAFVVPARTMRPAAAAATAAAGQRAGGGGGGGGGDDDSSGEDGDLLSPAARGSGGGEERGMEGREAAASRCLVPPPPPRCVQVELEVELISMVQVRDMTGTGEVTKKRLREGTGDFPIDCPLNDTTVRLHFKARPFTATATGGAATTTTEAVASVAAAAAAAGAGAGEVDGGGPWVYDSRGEAGEAAEPLVADTGCGELPEGLEMALKLMVPGEVSRVVAAPRFAYAGREDCPAGVGDAASTTVEFEVELVDFEREGHWQNLSFEARYTLAERLKSKGNDLFKRGQHKFARARYERLLRLLDSTRDFETEEEVAKIDGYKVATLGNLALCLSQLTEYAAAVAVCDKALEFEPENAKMWFRKGKALSLKGDYEEAAEVLKQALEYDPGSEKDINAEIAANAARHQAAVRKQKKDFGSFLKKR</sequence>
<dbReference type="STRING" id="3055.A0A2K3E5T5"/>
<feature type="domain" description="PPIase FKBP-type" evidence="6">
    <location>
        <begin position="430"/>
        <end position="508"/>
    </location>
</feature>
<evidence type="ECO:0000256" key="4">
    <source>
        <dbReference type="PROSITE-ProRule" id="PRU00339"/>
    </source>
</evidence>
<dbReference type="InterPro" id="IPR011990">
    <property type="entry name" value="TPR-like_helical_dom_sf"/>
</dbReference>
<dbReference type="InParanoid" id="A0A2K3E5T5"/>
<accession>A0A2K3E5T5</accession>
<feature type="compositionally biased region" description="Basic and acidic residues" evidence="5">
    <location>
        <begin position="310"/>
        <end position="321"/>
    </location>
</feature>
<reference evidence="7 8" key="1">
    <citation type="journal article" date="2007" name="Science">
        <title>The Chlamydomonas genome reveals the evolution of key animal and plant functions.</title>
        <authorList>
            <person name="Merchant S.S."/>
            <person name="Prochnik S.E."/>
            <person name="Vallon O."/>
            <person name="Harris E.H."/>
            <person name="Karpowicz S.J."/>
            <person name="Witman G.B."/>
            <person name="Terry A."/>
            <person name="Salamov A."/>
            <person name="Fritz-Laylin L.K."/>
            <person name="Marechal-Drouard L."/>
            <person name="Marshall W.F."/>
            <person name="Qu L.H."/>
            <person name="Nelson D.R."/>
            <person name="Sanderfoot A.A."/>
            <person name="Spalding M.H."/>
            <person name="Kapitonov V.V."/>
            <person name="Ren Q."/>
            <person name="Ferris P."/>
            <person name="Lindquist E."/>
            <person name="Shapiro H."/>
            <person name="Lucas S.M."/>
            <person name="Grimwood J."/>
            <person name="Schmutz J."/>
            <person name="Cardol P."/>
            <person name="Cerutti H."/>
            <person name="Chanfreau G."/>
            <person name="Chen C.L."/>
            <person name="Cognat V."/>
            <person name="Croft M.T."/>
            <person name="Dent R."/>
            <person name="Dutcher S."/>
            <person name="Fernandez E."/>
            <person name="Fukuzawa H."/>
            <person name="Gonzalez-Ballester D."/>
            <person name="Gonzalez-Halphen D."/>
            <person name="Hallmann A."/>
            <person name="Hanikenne M."/>
            <person name="Hippler M."/>
            <person name="Inwood W."/>
            <person name="Jabbari K."/>
            <person name="Kalanon M."/>
            <person name="Kuras R."/>
            <person name="Lefebvre P.A."/>
            <person name="Lemaire S.D."/>
            <person name="Lobanov A.V."/>
            <person name="Lohr M."/>
            <person name="Manuell A."/>
            <person name="Meier I."/>
            <person name="Mets L."/>
            <person name="Mittag M."/>
            <person name="Mittelmeier T."/>
            <person name="Moroney J.V."/>
            <person name="Moseley J."/>
            <person name="Napoli C."/>
            <person name="Nedelcu A.M."/>
            <person name="Niyogi K."/>
            <person name="Novoselov S.V."/>
            <person name="Paulsen I.T."/>
            <person name="Pazour G."/>
            <person name="Purton S."/>
            <person name="Ral J.P."/>
            <person name="Riano-Pachon D.M."/>
            <person name="Riekhof W."/>
            <person name="Rymarquis L."/>
            <person name="Schroda M."/>
            <person name="Stern D."/>
            <person name="Umen J."/>
            <person name="Willows R."/>
            <person name="Wilson N."/>
            <person name="Zimmer S.L."/>
            <person name="Allmer J."/>
            <person name="Balk J."/>
            <person name="Bisova K."/>
            <person name="Chen C.J."/>
            <person name="Elias M."/>
            <person name="Gendler K."/>
            <person name="Hauser C."/>
            <person name="Lamb M.R."/>
            <person name="Ledford H."/>
            <person name="Long J.C."/>
            <person name="Minagawa J."/>
            <person name="Page M.D."/>
            <person name="Pan J."/>
            <person name="Pootakham W."/>
            <person name="Roje S."/>
            <person name="Rose A."/>
            <person name="Stahlberg E."/>
            <person name="Terauchi A.M."/>
            <person name="Yang P."/>
            <person name="Ball S."/>
            <person name="Bowler C."/>
            <person name="Dieckmann C.L."/>
            <person name="Gladyshev V.N."/>
            <person name="Green P."/>
            <person name="Jorgensen R."/>
            <person name="Mayfield S."/>
            <person name="Mueller-Roeber B."/>
            <person name="Rajamani S."/>
            <person name="Sayre R.T."/>
            <person name="Brokstein P."/>
            <person name="Dubchak I."/>
            <person name="Goodstein D."/>
            <person name="Hornick L."/>
            <person name="Huang Y.W."/>
            <person name="Jhaveri J."/>
            <person name="Luo Y."/>
            <person name="Martinez D."/>
            <person name="Ngau W.C."/>
            <person name="Otillar B."/>
            <person name="Poliakov A."/>
            <person name="Porter A."/>
            <person name="Szajkowski L."/>
            <person name="Werner G."/>
            <person name="Zhou K."/>
            <person name="Grigoriev I.V."/>
            <person name="Rokhsar D.S."/>
            <person name="Grossman A.R."/>
        </authorList>
    </citation>
    <scope>NUCLEOTIDE SEQUENCE [LARGE SCALE GENOMIC DNA]</scope>
    <source>
        <strain evidence="8">CC-503</strain>
    </source>
</reference>
<keyword evidence="8" id="KW-1185">Reference proteome</keyword>
<dbReference type="KEGG" id="cre:CHLRE_01g017200v5"/>
<dbReference type="InterPro" id="IPR001179">
    <property type="entry name" value="PPIase_FKBP_dom"/>
</dbReference>
<gene>
    <name evidence="7" type="ORF">CHLRE_01g017200v5</name>
</gene>
<proteinExistence type="predicted"/>
<dbReference type="GeneID" id="5715141"/>
<evidence type="ECO:0000313" key="8">
    <source>
        <dbReference type="Proteomes" id="UP000006906"/>
    </source>
</evidence>
<dbReference type="InterPro" id="IPR046357">
    <property type="entry name" value="PPIase_dom_sf"/>
</dbReference>
<name>A0A2K3E5T5_CHLRE</name>
<dbReference type="ExpressionAtlas" id="A0A2K3E5T5">
    <property type="expression patterns" value="baseline"/>
</dbReference>
<evidence type="ECO:0000256" key="3">
    <source>
        <dbReference type="PROSITE-ProRule" id="PRU00277"/>
    </source>
</evidence>
<keyword evidence="1" id="KW-0677">Repeat</keyword>
<keyword evidence="3" id="KW-0697">Rotamase</keyword>
<comment type="catalytic activity">
    <reaction evidence="3">
        <text>[protein]-peptidylproline (omega=180) = [protein]-peptidylproline (omega=0)</text>
        <dbReference type="Rhea" id="RHEA:16237"/>
        <dbReference type="Rhea" id="RHEA-COMP:10747"/>
        <dbReference type="Rhea" id="RHEA-COMP:10748"/>
        <dbReference type="ChEBI" id="CHEBI:83833"/>
        <dbReference type="ChEBI" id="CHEBI:83834"/>
        <dbReference type="EC" id="5.2.1.8"/>
    </reaction>
</comment>
<evidence type="ECO:0000256" key="1">
    <source>
        <dbReference type="ARBA" id="ARBA00022737"/>
    </source>
</evidence>
<dbReference type="GO" id="GO:0003755">
    <property type="term" value="F:peptidyl-prolyl cis-trans isomerase activity"/>
    <property type="evidence" value="ECO:0007669"/>
    <property type="project" value="UniProtKB-KW"/>
</dbReference>
<keyword evidence="3" id="KW-0413">Isomerase</keyword>
<dbReference type="Gramene" id="PNW88165">
    <property type="protein sequence ID" value="PNW88165"/>
    <property type="gene ID" value="CHLRE_01g017200v5"/>
</dbReference>
<dbReference type="InterPro" id="IPR019734">
    <property type="entry name" value="TPR_rpt"/>
</dbReference>
<evidence type="ECO:0000256" key="2">
    <source>
        <dbReference type="ARBA" id="ARBA00022803"/>
    </source>
</evidence>
<evidence type="ECO:0000259" key="6">
    <source>
        <dbReference type="PROSITE" id="PS50059"/>
    </source>
</evidence>
<organism evidence="7 8">
    <name type="scientific">Chlamydomonas reinhardtii</name>
    <name type="common">Chlamydomonas smithii</name>
    <dbReference type="NCBI Taxonomy" id="3055"/>
    <lineage>
        <taxon>Eukaryota</taxon>
        <taxon>Viridiplantae</taxon>
        <taxon>Chlorophyta</taxon>
        <taxon>core chlorophytes</taxon>
        <taxon>Chlorophyceae</taxon>
        <taxon>CS clade</taxon>
        <taxon>Chlamydomonadales</taxon>
        <taxon>Chlamydomonadaceae</taxon>
        <taxon>Chlamydomonas</taxon>
    </lineage>
</organism>
<dbReference type="SUPFAM" id="SSF54534">
    <property type="entry name" value="FKBP-like"/>
    <property type="match status" value="3"/>
</dbReference>
<dbReference type="PROSITE" id="PS50059">
    <property type="entry name" value="FKBP_PPIASE"/>
    <property type="match status" value="2"/>
</dbReference>
<dbReference type="Proteomes" id="UP000006906">
    <property type="component" value="Chromosome 1"/>
</dbReference>
<dbReference type="AlphaFoldDB" id="A0A2K3E5T5"/>
<dbReference type="RefSeq" id="XP_042928326.1">
    <property type="nucleotide sequence ID" value="XM_043058412.1"/>
</dbReference>
<dbReference type="PROSITE" id="PS50005">
    <property type="entry name" value="TPR"/>
    <property type="match status" value="1"/>
</dbReference>
<feature type="compositionally biased region" description="Acidic residues" evidence="5">
    <location>
        <begin position="288"/>
        <end position="298"/>
    </location>
</feature>
<dbReference type="SUPFAM" id="SSF48452">
    <property type="entry name" value="TPR-like"/>
    <property type="match status" value="1"/>
</dbReference>
<dbReference type="SMART" id="SM00028">
    <property type="entry name" value="TPR"/>
    <property type="match status" value="3"/>
</dbReference>
<dbReference type="FunCoup" id="A0A2K3E5T5">
    <property type="interactions" value="756"/>
</dbReference>
<evidence type="ECO:0000313" key="7">
    <source>
        <dbReference type="EMBL" id="PNW88165.1"/>
    </source>
</evidence>
<feature type="compositionally biased region" description="Gly residues" evidence="5">
    <location>
        <begin position="278"/>
        <end position="287"/>
    </location>
</feature>
<dbReference type="EC" id="5.2.1.8" evidence="3"/>
<keyword evidence="2 4" id="KW-0802">TPR repeat</keyword>
<feature type="region of interest" description="Disordered" evidence="5">
    <location>
        <begin position="276"/>
        <end position="324"/>
    </location>
</feature>
<dbReference type="PANTHER" id="PTHR46512:SF8">
    <property type="entry name" value="PEPTIDYLPROLYL ISOMERASE"/>
    <property type="match status" value="1"/>
</dbReference>
<dbReference type="PROSITE" id="PS50293">
    <property type="entry name" value="TPR_REGION"/>
    <property type="match status" value="1"/>
</dbReference>
<evidence type="ECO:0000256" key="5">
    <source>
        <dbReference type="SAM" id="MobiDB-lite"/>
    </source>
</evidence>
<dbReference type="Gene3D" id="3.10.50.40">
    <property type="match status" value="3"/>
</dbReference>
<dbReference type="PANTHER" id="PTHR46512">
    <property type="entry name" value="PEPTIDYLPROLYL ISOMERASE"/>
    <property type="match status" value="1"/>
</dbReference>
<dbReference type="EMBL" id="CM008962">
    <property type="protein sequence ID" value="PNW88165.1"/>
    <property type="molecule type" value="Genomic_DNA"/>
</dbReference>
<dbReference type="Pfam" id="PF14559">
    <property type="entry name" value="TPR_19"/>
    <property type="match status" value="1"/>
</dbReference>
<protein>
    <recommendedName>
        <fullName evidence="3">peptidylprolyl isomerase</fullName>
        <ecNumber evidence="3">5.2.1.8</ecNumber>
    </recommendedName>
</protein>
<feature type="domain" description="PPIase FKBP-type" evidence="6">
    <location>
        <begin position="65"/>
        <end position="163"/>
    </location>
</feature>
<dbReference type="OrthoDB" id="1902587at2759"/>
<dbReference type="Pfam" id="PF00254">
    <property type="entry name" value="FKBP_C"/>
    <property type="match status" value="3"/>
</dbReference>
<dbReference type="InterPro" id="IPR050754">
    <property type="entry name" value="FKBP4/5/8-like"/>
</dbReference>
<dbReference type="Gene3D" id="1.25.40.10">
    <property type="entry name" value="Tetratricopeptide repeat domain"/>
    <property type="match status" value="1"/>
</dbReference>